<dbReference type="OrthoDB" id="255819at2759"/>
<evidence type="ECO:0000256" key="3">
    <source>
        <dbReference type="ARBA" id="ARBA00006575"/>
    </source>
</evidence>
<dbReference type="Proteomes" id="UP000325780">
    <property type="component" value="Unassembled WGS sequence"/>
</dbReference>
<dbReference type="InterPro" id="IPR040459">
    <property type="entry name" value="MJ1316"/>
</dbReference>
<gene>
    <name evidence="10" type="ORF">BDV25DRAFT_171552</name>
</gene>
<evidence type="ECO:0000313" key="11">
    <source>
        <dbReference type="Proteomes" id="UP000325780"/>
    </source>
</evidence>
<dbReference type="GO" id="GO:0140291">
    <property type="term" value="P:peptidyl-glutamate ADP-deribosylation"/>
    <property type="evidence" value="ECO:0007669"/>
    <property type="project" value="TreeGrafter"/>
</dbReference>
<dbReference type="PANTHER" id="PTHR12521:SF0">
    <property type="entry name" value="ADP-RIBOSE GLYCOHYDROLASE OARD1"/>
    <property type="match status" value="1"/>
</dbReference>
<feature type="domain" description="Macro" evidence="9">
    <location>
        <begin position="484"/>
        <end position="660"/>
    </location>
</feature>
<keyword evidence="6" id="KW-0378">Hydrolase</keyword>
<reference evidence="10 11" key="1">
    <citation type="submission" date="2019-04" db="EMBL/GenBank/DDBJ databases">
        <title>Friends and foes A comparative genomics study of 23 Aspergillus species from section Flavi.</title>
        <authorList>
            <consortium name="DOE Joint Genome Institute"/>
            <person name="Kjaerbolling I."/>
            <person name="Vesth T."/>
            <person name="Frisvad J.C."/>
            <person name="Nybo J.L."/>
            <person name="Theobald S."/>
            <person name="Kildgaard S."/>
            <person name="Isbrandt T."/>
            <person name="Kuo A."/>
            <person name="Sato A."/>
            <person name="Lyhne E.K."/>
            <person name="Kogle M.E."/>
            <person name="Wiebenga A."/>
            <person name="Kun R.S."/>
            <person name="Lubbers R.J."/>
            <person name="Makela M.R."/>
            <person name="Barry K."/>
            <person name="Chovatia M."/>
            <person name="Clum A."/>
            <person name="Daum C."/>
            <person name="Haridas S."/>
            <person name="He G."/>
            <person name="LaButti K."/>
            <person name="Lipzen A."/>
            <person name="Mondo S."/>
            <person name="Riley R."/>
            <person name="Salamov A."/>
            <person name="Simmons B.A."/>
            <person name="Magnuson J.K."/>
            <person name="Henrissat B."/>
            <person name="Mortensen U.H."/>
            <person name="Larsen T.O."/>
            <person name="Devries R.P."/>
            <person name="Grigoriev I.V."/>
            <person name="Machida M."/>
            <person name="Baker S.E."/>
            <person name="Andersen M.R."/>
        </authorList>
    </citation>
    <scope>NUCLEOTIDE SEQUENCE [LARGE SCALE GENOMIC DNA]</scope>
    <source>
        <strain evidence="10 11">IBT 18842</strain>
    </source>
</reference>
<dbReference type="PANTHER" id="PTHR12521">
    <property type="entry name" value="PROTEIN C6ORF130"/>
    <property type="match status" value="1"/>
</dbReference>
<feature type="region of interest" description="Disordered" evidence="8">
    <location>
        <begin position="1"/>
        <end position="55"/>
    </location>
</feature>
<dbReference type="InterPro" id="IPR050892">
    <property type="entry name" value="ADP-ribose_metab_enzymes"/>
</dbReference>
<sequence length="676" mass="75496">MAQFPTKVEDQTLSCSSAVDSTDQTENKLLYQEPASEEKEVQAESYTYPTNSRQLASGENRLRPAADVLNRIIWDESFNSDDYTICYEDRFEGRLEASLDSWKKDSTDEEFIPQHRILYVKRRSDASLTNLSLWEMFSKRRRKLDLSLLQRRHSSSAVSSTSLSPTIPTLESPVTFHALTSRTISEATMSQRNKLEKMPARPSMFIEETDEDCSMAPVLTRCVAPGPASIDALSNTVEEDPAVRTKTQYFEDVFNTRGPELSPRAQVNQESVIVAELKLNKLVGDDDSLAAALASRLARIYQKPESSMMVTIQQDACVRFGISKGPAYLLKIFTLPYLIGSITNLRNTILIQAAMRELLEITPNRGVVLYTAVPDENFATNNATYMAEVTRHARQSEDGDPGILRTISRNLSRRPKSNSTQSAPLSDATTSSWAPEADTRPRKAQGSQSSDLSRDGDASARPRSLRQFLSPTFFVMAPTIVDGRITEIQGSIFDAPDGAALIHACNCVGSWGKGVARSFKKKYPAAYAIYRAHCQKLQRAPEHQTVSDTSPETDAQGSTTRTIQLPEGTALIIPPHVGDYNRNEKKHWIICLFTSRHYGKRATSAENIIHNTELAVADMVKQLDELRTEESQTMAISELWSCRFNSGLFAVNWEHSRRVLEKSGLCVTVVRPVDED</sequence>
<dbReference type="InterPro" id="IPR002589">
    <property type="entry name" value="Macro_dom"/>
</dbReference>
<proteinExistence type="inferred from homology"/>
<dbReference type="SUPFAM" id="SSF52949">
    <property type="entry name" value="Macro domain-like"/>
    <property type="match status" value="1"/>
</dbReference>
<comment type="similarity">
    <text evidence="3">Belongs to the POA1 family.</text>
</comment>
<evidence type="ECO:0000313" key="10">
    <source>
        <dbReference type="EMBL" id="KAE8144424.1"/>
    </source>
</evidence>
<dbReference type="Gene3D" id="3.30.429.10">
    <property type="entry name" value="Macrophage Migration Inhibitory Factor"/>
    <property type="match status" value="1"/>
</dbReference>
<dbReference type="InterPro" id="IPR001398">
    <property type="entry name" value="Macrophage_inhib_fac"/>
</dbReference>
<accession>A0A5N6TDG7</accession>
<dbReference type="SUPFAM" id="SSF55331">
    <property type="entry name" value="Tautomerase/MIF"/>
    <property type="match status" value="1"/>
</dbReference>
<dbReference type="SMART" id="SM00506">
    <property type="entry name" value="A1pp"/>
    <property type="match status" value="1"/>
</dbReference>
<evidence type="ECO:0000256" key="6">
    <source>
        <dbReference type="ARBA" id="ARBA00022912"/>
    </source>
</evidence>
<feature type="compositionally biased region" description="Polar residues" evidence="8">
    <location>
        <begin position="11"/>
        <end position="24"/>
    </location>
</feature>
<evidence type="ECO:0000256" key="1">
    <source>
        <dbReference type="ARBA" id="ARBA00002432"/>
    </source>
</evidence>
<dbReference type="AlphaFoldDB" id="A0A5N6TDG7"/>
<comment type="similarity">
    <text evidence="2">Belongs to the MIF family.</text>
</comment>
<protein>
    <recommendedName>
        <fullName evidence="5">ADP-ribose 1''-phosphate phosphatase</fullName>
        <ecNumber evidence="4">3.1.3.84</ecNumber>
    </recommendedName>
</protein>
<dbReference type="InterPro" id="IPR043472">
    <property type="entry name" value="Macro_dom-like"/>
</dbReference>
<dbReference type="EC" id="3.1.3.84" evidence="4"/>
<evidence type="ECO:0000256" key="7">
    <source>
        <dbReference type="ARBA" id="ARBA00034427"/>
    </source>
</evidence>
<evidence type="ECO:0000259" key="9">
    <source>
        <dbReference type="SMART" id="SM00506"/>
    </source>
</evidence>
<feature type="compositionally biased region" description="Polar residues" evidence="8">
    <location>
        <begin position="44"/>
        <end position="55"/>
    </location>
</feature>
<evidence type="ECO:0000256" key="5">
    <source>
        <dbReference type="ARBA" id="ARBA00019744"/>
    </source>
</evidence>
<organism evidence="10 11">
    <name type="scientific">Aspergillus avenaceus</name>
    <dbReference type="NCBI Taxonomy" id="36643"/>
    <lineage>
        <taxon>Eukaryota</taxon>
        <taxon>Fungi</taxon>
        <taxon>Dikarya</taxon>
        <taxon>Ascomycota</taxon>
        <taxon>Pezizomycotina</taxon>
        <taxon>Eurotiomycetes</taxon>
        <taxon>Eurotiomycetidae</taxon>
        <taxon>Eurotiales</taxon>
        <taxon>Aspergillaceae</taxon>
        <taxon>Aspergillus</taxon>
        <taxon>Aspergillus subgen. Circumdati</taxon>
    </lineage>
</organism>
<feature type="region of interest" description="Disordered" evidence="8">
    <location>
        <begin position="392"/>
        <end position="463"/>
    </location>
</feature>
<feature type="compositionally biased region" description="Polar residues" evidence="8">
    <location>
        <begin position="544"/>
        <end position="561"/>
    </location>
</feature>
<keyword evidence="11" id="KW-1185">Reference proteome</keyword>
<keyword evidence="6" id="KW-0904">Protein phosphatase</keyword>
<dbReference type="GO" id="GO:0004721">
    <property type="term" value="F:phosphoprotein phosphatase activity"/>
    <property type="evidence" value="ECO:0007669"/>
    <property type="project" value="UniProtKB-KW"/>
</dbReference>
<evidence type="ECO:0000256" key="2">
    <source>
        <dbReference type="ARBA" id="ARBA00005851"/>
    </source>
</evidence>
<evidence type="ECO:0000256" key="8">
    <source>
        <dbReference type="SAM" id="MobiDB-lite"/>
    </source>
</evidence>
<feature type="compositionally biased region" description="Polar residues" evidence="8">
    <location>
        <begin position="417"/>
        <end position="433"/>
    </location>
</feature>
<name>A0A5N6TDG7_ASPAV</name>
<evidence type="ECO:0000256" key="4">
    <source>
        <dbReference type="ARBA" id="ARBA00012983"/>
    </source>
</evidence>
<dbReference type="EMBL" id="ML742531">
    <property type="protein sequence ID" value="KAE8144424.1"/>
    <property type="molecule type" value="Genomic_DNA"/>
</dbReference>
<comment type="function">
    <text evidence="1">Highly specific phosphatase involved in the metabolism of ADP-ribose 1''-phosphate (Appr1p) which is produced as a consequence of tRNA splicing.</text>
</comment>
<dbReference type="Gene3D" id="3.40.220.10">
    <property type="entry name" value="Leucine Aminopeptidase, subunit E, domain 1"/>
    <property type="match status" value="1"/>
</dbReference>
<dbReference type="Pfam" id="PF01187">
    <property type="entry name" value="MIF"/>
    <property type="match status" value="1"/>
</dbReference>
<dbReference type="InterPro" id="IPR014347">
    <property type="entry name" value="Tautomerase/MIF_sf"/>
</dbReference>
<feature type="region of interest" description="Disordered" evidence="8">
    <location>
        <begin position="540"/>
        <end position="561"/>
    </location>
</feature>
<dbReference type="CDD" id="cd02901">
    <property type="entry name" value="Macro_Poa1p-like"/>
    <property type="match status" value="1"/>
</dbReference>
<comment type="catalytic activity">
    <reaction evidence="7">
        <text>ADP-alpha-D-ribose 1''-phosphate + H2O = ADP-D-ribose + phosphate</text>
        <dbReference type="Rhea" id="RHEA:25029"/>
        <dbReference type="ChEBI" id="CHEBI:15377"/>
        <dbReference type="ChEBI" id="CHEBI:43474"/>
        <dbReference type="ChEBI" id="CHEBI:57967"/>
        <dbReference type="ChEBI" id="CHEBI:58753"/>
        <dbReference type="EC" id="3.1.3.84"/>
    </reaction>
</comment>
<dbReference type="Pfam" id="PF04457">
    <property type="entry name" value="MJ1316"/>
    <property type="match status" value="1"/>
</dbReference>